<dbReference type="Proteomes" id="UP000078597">
    <property type="component" value="Unassembled WGS sequence"/>
</dbReference>
<organism evidence="2 5">
    <name type="scientific">Plasmodium malariae</name>
    <dbReference type="NCBI Taxonomy" id="5858"/>
    <lineage>
        <taxon>Eukaryota</taxon>
        <taxon>Sar</taxon>
        <taxon>Alveolata</taxon>
        <taxon>Apicomplexa</taxon>
        <taxon>Aconoidasida</taxon>
        <taxon>Haemosporida</taxon>
        <taxon>Plasmodiidae</taxon>
        <taxon>Plasmodium</taxon>
        <taxon>Plasmodium (Plasmodium)</taxon>
    </lineage>
</organism>
<dbReference type="Proteomes" id="UP000219799">
    <property type="component" value="Chromosome 8"/>
</dbReference>
<reference evidence="2" key="2">
    <citation type="submission" date="2016-05" db="EMBL/GenBank/DDBJ databases">
        <authorList>
            <person name="Lavstsen T."/>
            <person name="Jespersen J.S."/>
        </authorList>
    </citation>
    <scope>NUCLEOTIDE SEQUENCE [LARGE SCALE GENOMIC DNA]</scope>
</reference>
<sequence>MDYHNGDSLTKLYKSNYMNDKEINARKEYRRSRRSSLKSEIPTQSFYDSNKRSTVDPTMTDYHFEIFTSLNDKIRPHEKKKIINKAVNTDILKHEHNKFCATITIKCKECNEKLTREFEL</sequence>
<reference evidence="5" key="1">
    <citation type="submission" date="2016-05" db="EMBL/GenBank/DDBJ databases">
        <authorList>
            <person name="Naeem Raeece"/>
        </authorList>
    </citation>
    <scope>NUCLEOTIDE SEQUENCE [LARGE SCALE GENOMIC DNA]</scope>
</reference>
<gene>
    <name evidence="4" type="primary">PmUG01_08037400</name>
    <name evidence="3" type="synonym">PmlGA01_080024800</name>
    <name evidence="2" type="ORF">PMALA_078980</name>
    <name evidence="3" type="ORF">PMLGA01_080024800</name>
    <name evidence="4" type="ORF">PMUG01_08037400</name>
</gene>
<evidence type="ECO:0000313" key="6">
    <source>
        <dbReference type="Proteomes" id="UP000219799"/>
    </source>
</evidence>
<dbReference type="GeneID" id="39868356"/>
<protein>
    <submittedName>
        <fullName evidence="2 3">Trophozoite stage antigen</fullName>
    </submittedName>
</protein>
<dbReference type="AlphaFoldDB" id="A0A1A8X8I5"/>
<accession>A0A1C3KYG5</accession>
<dbReference type="EMBL" id="LT594629">
    <property type="protein sequence ID" value="SCN12249.1"/>
    <property type="molecule type" value="Genomic_DNA"/>
</dbReference>
<dbReference type="OMA" id="KECDEQF"/>
<dbReference type="VEuPathDB" id="PlasmoDB:PmUG01_08037400"/>
<dbReference type="RefSeq" id="XP_028861220.1">
    <property type="nucleotide sequence ID" value="XM_029004541.1"/>
</dbReference>
<accession>A0A1A8X8I5</accession>
<evidence type="ECO:0000313" key="2">
    <source>
        <dbReference type="EMBL" id="SBT00913.1"/>
    </source>
</evidence>
<keyword evidence="7" id="KW-1185">Reference proteome</keyword>
<name>A0A1A8X8I5_PLAMA</name>
<reference evidence="6 7" key="3">
    <citation type="submission" date="2016-06" db="EMBL/GenBank/DDBJ databases">
        <authorList>
            <consortium name="Pathogen Informatics"/>
        </authorList>
    </citation>
    <scope>NUCLEOTIDE SEQUENCE [LARGE SCALE GENOMIC DNA]</scope>
    <source>
        <strain evidence="3">PmlGA01</strain>
    </source>
</reference>
<dbReference type="EMBL" id="LT594496">
    <property type="protein sequence ID" value="SBT79286.1"/>
    <property type="molecule type" value="Genomic_DNA"/>
</dbReference>
<evidence type="ECO:0000313" key="4">
    <source>
        <dbReference type="EMBL" id="SCN12249.1"/>
    </source>
</evidence>
<evidence type="ECO:0000313" key="3">
    <source>
        <dbReference type="EMBL" id="SBT79286.1"/>
    </source>
</evidence>
<dbReference type="EMBL" id="FLQW01006717">
    <property type="protein sequence ID" value="SBT00913.1"/>
    <property type="molecule type" value="Genomic_DNA"/>
</dbReference>
<proteinExistence type="predicted"/>
<dbReference type="OrthoDB" id="381599at2759"/>
<dbReference type="Proteomes" id="UP000219813">
    <property type="component" value="Chromosome 8"/>
</dbReference>
<evidence type="ECO:0000313" key="5">
    <source>
        <dbReference type="Proteomes" id="UP000078597"/>
    </source>
</evidence>
<evidence type="ECO:0000256" key="1">
    <source>
        <dbReference type="SAM" id="MobiDB-lite"/>
    </source>
</evidence>
<feature type="region of interest" description="Disordered" evidence="1">
    <location>
        <begin position="25"/>
        <end position="52"/>
    </location>
</feature>
<evidence type="ECO:0000313" key="7">
    <source>
        <dbReference type="Proteomes" id="UP000219813"/>
    </source>
</evidence>
<dbReference type="KEGG" id="pmal:PMUG01_08037400"/>